<evidence type="ECO:0000313" key="1">
    <source>
        <dbReference type="EMBL" id="SIS23111.1"/>
    </source>
</evidence>
<organism evidence="1 2">
    <name type="scientific">Williamsia sterculiae</name>
    <dbReference type="NCBI Taxonomy" id="1344003"/>
    <lineage>
        <taxon>Bacteria</taxon>
        <taxon>Bacillati</taxon>
        <taxon>Actinomycetota</taxon>
        <taxon>Actinomycetes</taxon>
        <taxon>Mycobacteriales</taxon>
        <taxon>Nocardiaceae</taxon>
        <taxon>Williamsia</taxon>
    </lineage>
</organism>
<dbReference type="InterPro" id="IPR010982">
    <property type="entry name" value="Lambda_DNA-bd_dom_sf"/>
</dbReference>
<gene>
    <name evidence="1" type="ORF">SAMN05445060_4055</name>
</gene>
<dbReference type="OrthoDB" id="4542183at2"/>
<sequence length="104" mass="12034">MTEIHRFPLPLSTRINRLFAQFHHSDEPEVSNQDVATVIGMRLGRKINAADIDAARNGLRHLPHDVCTELCTFMYADPEYLIGTDETLIHTEDERLRQRIANRH</sequence>
<reference evidence="1 2" key="1">
    <citation type="submission" date="2017-01" db="EMBL/GenBank/DDBJ databases">
        <authorList>
            <person name="Mah S.A."/>
            <person name="Swanson W.J."/>
            <person name="Moy G.W."/>
            <person name="Vacquier V.D."/>
        </authorList>
    </citation>
    <scope>NUCLEOTIDE SEQUENCE [LARGE SCALE GENOMIC DNA]</scope>
    <source>
        <strain evidence="1 2">CPCC 203464</strain>
    </source>
</reference>
<dbReference type="STRING" id="1344003.SAMN05445060_4055"/>
<dbReference type="GO" id="GO:0003677">
    <property type="term" value="F:DNA binding"/>
    <property type="evidence" value="ECO:0007669"/>
    <property type="project" value="InterPro"/>
</dbReference>
<dbReference type="RefSeq" id="WP_076482846.1">
    <property type="nucleotide sequence ID" value="NZ_FTNT01000016.1"/>
</dbReference>
<keyword evidence="2" id="KW-1185">Reference proteome</keyword>
<dbReference type="AlphaFoldDB" id="A0A1N7HEE1"/>
<dbReference type="Proteomes" id="UP000186218">
    <property type="component" value="Unassembled WGS sequence"/>
</dbReference>
<accession>A0A1N7HEE1</accession>
<proteinExistence type="predicted"/>
<dbReference type="EMBL" id="FTNT01000016">
    <property type="protein sequence ID" value="SIS23111.1"/>
    <property type="molecule type" value="Genomic_DNA"/>
</dbReference>
<evidence type="ECO:0000313" key="2">
    <source>
        <dbReference type="Proteomes" id="UP000186218"/>
    </source>
</evidence>
<protein>
    <submittedName>
        <fullName evidence="1">Uncharacterized protein</fullName>
    </submittedName>
</protein>
<name>A0A1N7HEE1_9NOCA</name>
<dbReference type="Gene3D" id="1.10.260.40">
    <property type="entry name" value="lambda repressor-like DNA-binding domains"/>
    <property type="match status" value="1"/>
</dbReference>